<protein>
    <submittedName>
        <fullName evidence="5">Cobalamin adenosyltransferase</fullName>
    </submittedName>
</protein>
<dbReference type="PANTHER" id="PTHR12213:SF0">
    <property type="entry name" value="CORRINOID ADENOSYLTRANSFERASE MMAB"/>
    <property type="match status" value="1"/>
</dbReference>
<dbReference type="SUPFAM" id="SSF89028">
    <property type="entry name" value="Cobalamin adenosyltransferase-like"/>
    <property type="match status" value="1"/>
</dbReference>
<reference evidence="5" key="1">
    <citation type="submission" date="2020-08" db="EMBL/GenBank/DDBJ databases">
        <title>Bridging the membrane lipid divide: bacteria of the FCB group superphylum have the potential to synthesize archaeal ether lipids.</title>
        <authorList>
            <person name="Villanueva L."/>
            <person name="von Meijenfeldt F.A.B."/>
            <person name="Westbye A.B."/>
            <person name="Yadav S."/>
            <person name="Hopmans E.C."/>
            <person name="Dutilh B.E."/>
            <person name="Sinninghe Damste J.S."/>
        </authorList>
    </citation>
    <scope>NUCLEOTIDE SEQUENCE</scope>
    <source>
        <strain evidence="5">NIOZ-UU159</strain>
    </source>
</reference>
<evidence type="ECO:0000256" key="2">
    <source>
        <dbReference type="ARBA" id="ARBA00022741"/>
    </source>
</evidence>
<name>A0A7S9SUL2_9VIRU</name>
<dbReference type="InterPro" id="IPR036451">
    <property type="entry name" value="CblAdoTrfase-like_sf"/>
</dbReference>
<evidence type="ECO:0000256" key="3">
    <source>
        <dbReference type="ARBA" id="ARBA00022840"/>
    </source>
</evidence>
<dbReference type="InterPro" id="IPR016030">
    <property type="entry name" value="CblAdoTrfase-like"/>
</dbReference>
<dbReference type="GO" id="GO:0008817">
    <property type="term" value="F:corrinoid adenosyltransferase activity"/>
    <property type="evidence" value="ECO:0007669"/>
    <property type="project" value="TreeGrafter"/>
</dbReference>
<dbReference type="Pfam" id="PF01923">
    <property type="entry name" value="Cob_adeno_trans"/>
    <property type="match status" value="1"/>
</dbReference>
<evidence type="ECO:0000259" key="4">
    <source>
        <dbReference type="Pfam" id="PF01923"/>
    </source>
</evidence>
<dbReference type="InterPro" id="IPR029499">
    <property type="entry name" value="PduO-typ"/>
</dbReference>
<evidence type="ECO:0000313" key="5">
    <source>
        <dbReference type="EMBL" id="QPI16623.1"/>
    </source>
</evidence>
<dbReference type="GO" id="GO:0005524">
    <property type="term" value="F:ATP binding"/>
    <property type="evidence" value="ECO:0007669"/>
    <property type="project" value="UniProtKB-KW"/>
</dbReference>
<organism evidence="5">
    <name type="scientific">Virus NIOZ-UU159</name>
    <dbReference type="NCBI Taxonomy" id="2763270"/>
    <lineage>
        <taxon>Viruses</taxon>
    </lineage>
</organism>
<accession>A0A7S9SUL2</accession>
<dbReference type="EMBL" id="MW030589">
    <property type="protein sequence ID" value="QPI16623.1"/>
    <property type="molecule type" value="Genomic_DNA"/>
</dbReference>
<dbReference type="PANTHER" id="PTHR12213">
    <property type="entry name" value="CORRINOID ADENOSYLTRANSFERASE"/>
    <property type="match status" value="1"/>
</dbReference>
<proteinExistence type="predicted"/>
<dbReference type="Gene3D" id="1.20.1200.10">
    <property type="entry name" value="Cobalamin adenosyltransferase-like"/>
    <property type="match status" value="1"/>
</dbReference>
<gene>
    <name evidence="5" type="ORF">NIOZUU159_00115</name>
</gene>
<feature type="domain" description="Cobalamin adenosyltransferase-like" evidence="4">
    <location>
        <begin position="7"/>
        <end position="178"/>
    </location>
</feature>
<evidence type="ECO:0000256" key="1">
    <source>
        <dbReference type="ARBA" id="ARBA00022679"/>
    </source>
</evidence>
<keyword evidence="3" id="KW-0067">ATP-binding</keyword>
<sequence>MNTKIQEGTTYLSNGTKVSKSNIIIKFFGELDELSAEIGYINTLVYKYIIKDNKYLNLITKYYEILYEFQKDIKAIESNVLFKDSYKELSTKKIKDYLVEINKILPIQNNFVLSGGNITIASIFKARAKCRAAERKLVSMNYYYFNSELLTRSNVEYIQKCLEFINILSDYFYMLARYTYNILEIDEIII</sequence>
<keyword evidence="2" id="KW-0547">Nucleotide-binding</keyword>
<keyword evidence="1 5" id="KW-0808">Transferase</keyword>